<evidence type="ECO:0000256" key="1">
    <source>
        <dbReference type="SAM" id="Phobius"/>
    </source>
</evidence>
<feature type="domain" description="DUF2061" evidence="2">
    <location>
        <begin position="77"/>
        <end position="127"/>
    </location>
</feature>
<name>I4AHK0_BERLS</name>
<evidence type="ECO:0000259" key="2">
    <source>
        <dbReference type="Pfam" id="PF09834"/>
    </source>
</evidence>
<reference evidence="4" key="1">
    <citation type="submission" date="2012-06" db="EMBL/GenBank/DDBJ databases">
        <title>The complete genome of Flexibacter litoralis DSM 6794.</title>
        <authorList>
            <person name="Lucas S."/>
            <person name="Copeland A."/>
            <person name="Lapidus A."/>
            <person name="Glavina del Rio T."/>
            <person name="Dalin E."/>
            <person name="Tice H."/>
            <person name="Bruce D."/>
            <person name="Goodwin L."/>
            <person name="Pitluck S."/>
            <person name="Peters L."/>
            <person name="Ovchinnikova G."/>
            <person name="Lu M."/>
            <person name="Kyrpides N."/>
            <person name="Mavromatis K."/>
            <person name="Ivanova N."/>
            <person name="Brettin T."/>
            <person name="Detter J.C."/>
            <person name="Han C."/>
            <person name="Larimer F."/>
            <person name="Land M."/>
            <person name="Hauser L."/>
            <person name="Markowitz V."/>
            <person name="Cheng J.-F."/>
            <person name="Hugenholtz P."/>
            <person name="Woyke T."/>
            <person name="Wu D."/>
            <person name="Spring S."/>
            <person name="Lang E."/>
            <person name="Kopitz M."/>
            <person name="Brambilla E."/>
            <person name="Klenk H.-P."/>
            <person name="Eisen J.A."/>
        </authorList>
    </citation>
    <scope>NUCLEOTIDE SEQUENCE [LARGE SCALE GENOMIC DNA]</scope>
    <source>
        <strain evidence="4">ATCC 23117 / DSM 6794 / NBRC 15988 / NCIMB 1366 / Sio-4</strain>
    </source>
</reference>
<dbReference type="AlphaFoldDB" id="I4AHK0"/>
<dbReference type="eggNOG" id="COG3205">
    <property type="taxonomic scope" value="Bacteria"/>
</dbReference>
<proteinExistence type="predicted"/>
<feature type="transmembrane region" description="Helical" evidence="1">
    <location>
        <begin position="12"/>
        <end position="31"/>
    </location>
</feature>
<sequence length="150" mass="17280">MKETIYRSIVKGISWRVFATIDTILLSWLVTGHFGDALKIGLGEVFTKTILYFLHERVWNRIKQSDNNLVSHGKSFLKGVSWRVFGTMDTFMIAFFFTGTPFAASQIAAFEVITKLALYYFHERAWERIVWGKIDKTPQNTTVGECINCQ</sequence>
<keyword evidence="1" id="KW-0472">Membrane</keyword>
<keyword evidence="1" id="KW-0812">Transmembrane</keyword>
<protein>
    <submittedName>
        <fullName evidence="3">Putative membrane protein</fullName>
    </submittedName>
</protein>
<keyword evidence="1" id="KW-1133">Transmembrane helix</keyword>
<evidence type="ECO:0000313" key="4">
    <source>
        <dbReference type="Proteomes" id="UP000006054"/>
    </source>
</evidence>
<organism evidence="3 4">
    <name type="scientific">Bernardetia litoralis (strain ATCC 23117 / DSM 6794 / NBRC 15988 / NCIMB 1366 / Fx l1 / Sio-4)</name>
    <name type="common">Flexibacter litoralis</name>
    <dbReference type="NCBI Taxonomy" id="880071"/>
    <lineage>
        <taxon>Bacteria</taxon>
        <taxon>Pseudomonadati</taxon>
        <taxon>Bacteroidota</taxon>
        <taxon>Cytophagia</taxon>
        <taxon>Cytophagales</taxon>
        <taxon>Bernardetiaceae</taxon>
        <taxon>Bernardetia</taxon>
    </lineage>
</organism>
<gene>
    <name evidence="3" type="ordered locus">Fleli_0987</name>
</gene>
<dbReference type="HOGENOM" id="CLU_1802003_0_0_10"/>
<dbReference type="RefSeq" id="WP_014796893.1">
    <property type="nucleotide sequence ID" value="NC_018018.1"/>
</dbReference>
<dbReference type="Proteomes" id="UP000006054">
    <property type="component" value="Chromosome"/>
</dbReference>
<dbReference type="STRING" id="880071.Fleli_0987"/>
<dbReference type="EMBL" id="CP003345">
    <property type="protein sequence ID" value="AFM03435.1"/>
    <property type="molecule type" value="Genomic_DNA"/>
</dbReference>
<dbReference type="InterPro" id="IPR018638">
    <property type="entry name" value="DUF2061_membrane"/>
</dbReference>
<keyword evidence="4" id="KW-1185">Reference proteome</keyword>
<feature type="domain" description="DUF2061" evidence="2">
    <location>
        <begin position="9"/>
        <end position="60"/>
    </location>
</feature>
<dbReference type="Pfam" id="PF09834">
    <property type="entry name" value="DUF2061"/>
    <property type="match status" value="2"/>
</dbReference>
<accession>I4AHK0</accession>
<dbReference type="OrthoDB" id="197461at2"/>
<evidence type="ECO:0000313" key="3">
    <source>
        <dbReference type="EMBL" id="AFM03435.1"/>
    </source>
</evidence>
<dbReference type="KEGG" id="fli:Fleli_0987"/>